<organism evidence="2 3">
    <name type="scientific">Temnothorax longispinosus</name>
    <dbReference type="NCBI Taxonomy" id="300112"/>
    <lineage>
        <taxon>Eukaryota</taxon>
        <taxon>Metazoa</taxon>
        <taxon>Ecdysozoa</taxon>
        <taxon>Arthropoda</taxon>
        <taxon>Hexapoda</taxon>
        <taxon>Insecta</taxon>
        <taxon>Pterygota</taxon>
        <taxon>Neoptera</taxon>
        <taxon>Endopterygota</taxon>
        <taxon>Hymenoptera</taxon>
        <taxon>Apocrita</taxon>
        <taxon>Aculeata</taxon>
        <taxon>Formicoidea</taxon>
        <taxon>Formicidae</taxon>
        <taxon>Myrmicinae</taxon>
        <taxon>Temnothorax</taxon>
    </lineage>
</organism>
<keyword evidence="3" id="KW-1185">Reference proteome</keyword>
<evidence type="ECO:0000313" key="3">
    <source>
        <dbReference type="Proteomes" id="UP000310200"/>
    </source>
</evidence>
<comment type="caution">
    <text evidence="2">The sequence shown here is derived from an EMBL/GenBank/DDBJ whole genome shotgun (WGS) entry which is preliminary data.</text>
</comment>
<accession>A0A4S2KGE3</accession>
<feature type="region of interest" description="Disordered" evidence="1">
    <location>
        <begin position="287"/>
        <end position="317"/>
    </location>
</feature>
<gene>
    <name evidence="2" type="ORF">DBV15_07066</name>
</gene>
<feature type="region of interest" description="Disordered" evidence="1">
    <location>
        <begin position="61"/>
        <end position="117"/>
    </location>
</feature>
<sequence length="427" mass="48694">MRLIASEPRESYRGTERKFLDTRSEMQEWLGTPSPYIRIHARGGHAGATQARVYLRTADGDRPQAATSAGGAPSECSTHDEDEAPQSTATLRDRRFSSPFSISPERRRGIHLPVPDSEIRPTEQDLEVRVSRYSRCVRIAEGGPWGQVETTKEMTRCVSPRTEETSFENESAQSFPRDTRTSVGGREGNPMTSTDYLSVRGIDATAIRTKTFQLPEHHGIEGIRSVELVRDAKSAFARALLCANEDNEACVNGELTTAIARWRPCTGEDTCFFHPPAPRRNHRYVEETSREIEDQSPLRRGTNADVSTCEQRGPRTEKTEPDLVSLAFRDRLVVLSFFRCFFTVDRIPARVRKRISYTDGPETRVKYRERERAREKSFPERNKHSDRVPPQKSINCTSLFQFRAPREAEIERARSLHSRRSFFARKS</sequence>
<feature type="region of interest" description="Disordered" evidence="1">
    <location>
        <begin position="366"/>
        <end position="392"/>
    </location>
</feature>
<reference evidence="2 3" key="1">
    <citation type="journal article" date="2019" name="Philos. Trans. R. Soc. Lond., B, Biol. Sci.">
        <title>Ant behaviour and brain gene expression of defending hosts depend on the ecological success of the intruding social parasite.</title>
        <authorList>
            <person name="Kaur R."/>
            <person name="Stoldt M."/>
            <person name="Jongepier E."/>
            <person name="Feldmeyer B."/>
            <person name="Menzel F."/>
            <person name="Bornberg-Bauer E."/>
            <person name="Foitzik S."/>
        </authorList>
    </citation>
    <scope>NUCLEOTIDE SEQUENCE [LARGE SCALE GENOMIC DNA]</scope>
    <source>
        <tissue evidence="2">Whole body</tissue>
    </source>
</reference>
<feature type="region of interest" description="Disordered" evidence="1">
    <location>
        <begin position="157"/>
        <end position="195"/>
    </location>
</feature>
<dbReference type="AlphaFoldDB" id="A0A4S2KGE3"/>
<feature type="compositionally biased region" description="Basic and acidic residues" evidence="1">
    <location>
        <begin position="366"/>
        <end position="389"/>
    </location>
</feature>
<name>A0A4S2KGE3_9HYME</name>
<feature type="compositionally biased region" description="Basic and acidic residues" evidence="1">
    <location>
        <begin position="287"/>
        <end position="297"/>
    </location>
</feature>
<protein>
    <submittedName>
        <fullName evidence="2">Uncharacterized protein</fullName>
    </submittedName>
</protein>
<evidence type="ECO:0000313" key="2">
    <source>
        <dbReference type="EMBL" id="TGZ48511.1"/>
    </source>
</evidence>
<evidence type="ECO:0000256" key="1">
    <source>
        <dbReference type="SAM" id="MobiDB-lite"/>
    </source>
</evidence>
<dbReference type="Proteomes" id="UP000310200">
    <property type="component" value="Unassembled WGS sequence"/>
</dbReference>
<proteinExistence type="predicted"/>
<dbReference type="EMBL" id="QBLH01002438">
    <property type="protein sequence ID" value="TGZ48511.1"/>
    <property type="molecule type" value="Genomic_DNA"/>
</dbReference>